<name>A0ACC1SI98_9APHY</name>
<proteinExistence type="predicted"/>
<dbReference type="EMBL" id="JANHOG010001264">
    <property type="protein sequence ID" value="KAJ3540169.1"/>
    <property type="molecule type" value="Genomic_DNA"/>
</dbReference>
<keyword evidence="2" id="KW-1185">Reference proteome</keyword>
<organism evidence="1 2">
    <name type="scientific">Phlebia brevispora</name>
    <dbReference type="NCBI Taxonomy" id="194682"/>
    <lineage>
        <taxon>Eukaryota</taxon>
        <taxon>Fungi</taxon>
        <taxon>Dikarya</taxon>
        <taxon>Basidiomycota</taxon>
        <taxon>Agaricomycotina</taxon>
        <taxon>Agaricomycetes</taxon>
        <taxon>Polyporales</taxon>
        <taxon>Meruliaceae</taxon>
        <taxon>Phlebia</taxon>
    </lineage>
</organism>
<sequence length="245" mass="26417">MSSLNVGMARMMGPNSLISPAVDEPVTEAIPLETIQPHNQDVPARIAENSTEMAEGVVILSINELLETKGRSGGATLFRLTFPSAFHPTPNDLKTTAHPYAEKYLLWASVSEYGVTTSFKMQTYLSSGILHALVPQGTRISIMPNCIGGESVLKVCSSTPCLALGWLCSLSPLNTSVDKMFDHQSVDPVDSSISVSILVCRHACTCVDNSQCLGSPLMLRRQVNALVFCVSQILHNGSLHILFSL</sequence>
<dbReference type="Proteomes" id="UP001148662">
    <property type="component" value="Unassembled WGS sequence"/>
</dbReference>
<evidence type="ECO:0000313" key="1">
    <source>
        <dbReference type="EMBL" id="KAJ3540169.1"/>
    </source>
</evidence>
<protein>
    <submittedName>
        <fullName evidence="1">Uncharacterized protein</fullName>
    </submittedName>
</protein>
<gene>
    <name evidence="1" type="ORF">NM688_g6264</name>
</gene>
<evidence type="ECO:0000313" key="2">
    <source>
        <dbReference type="Proteomes" id="UP001148662"/>
    </source>
</evidence>
<reference evidence="1" key="1">
    <citation type="submission" date="2022-07" db="EMBL/GenBank/DDBJ databases">
        <title>Genome Sequence of Phlebia brevispora.</title>
        <authorList>
            <person name="Buettner E."/>
        </authorList>
    </citation>
    <scope>NUCLEOTIDE SEQUENCE</scope>
    <source>
        <strain evidence="1">MPL23</strain>
    </source>
</reference>
<accession>A0ACC1SI98</accession>
<comment type="caution">
    <text evidence="1">The sequence shown here is derived from an EMBL/GenBank/DDBJ whole genome shotgun (WGS) entry which is preliminary data.</text>
</comment>